<gene>
    <name evidence="1" type="ordered locus">Fluta_2405</name>
</gene>
<evidence type="ECO:0000313" key="2">
    <source>
        <dbReference type="Proteomes" id="UP000007463"/>
    </source>
</evidence>
<dbReference type="HOGENOM" id="CLU_3381981_0_0_10"/>
<dbReference type="Proteomes" id="UP000007463">
    <property type="component" value="Chromosome"/>
</dbReference>
<organism evidence="1 2">
    <name type="scientific">Fluviicola taffensis (strain DSM 16823 / NCIMB 13979 / RW262)</name>
    <dbReference type="NCBI Taxonomy" id="755732"/>
    <lineage>
        <taxon>Bacteria</taxon>
        <taxon>Pseudomonadati</taxon>
        <taxon>Bacteroidota</taxon>
        <taxon>Flavobacteriia</taxon>
        <taxon>Flavobacteriales</taxon>
        <taxon>Crocinitomicaceae</taxon>
        <taxon>Fluviicola</taxon>
    </lineage>
</organism>
<proteinExistence type="predicted"/>
<reference evidence="2" key="2">
    <citation type="submission" date="2011-02" db="EMBL/GenBank/DDBJ databases">
        <title>The complete genome of Fluviicola taffensis DSM 16823.</title>
        <authorList>
            <consortium name="US DOE Joint Genome Institute (JGI-PGF)"/>
            <person name="Lucas S."/>
            <person name="Copeland A."/>
            <person name="Lapidus A."/>
            <person name="Bruce D."/>
            <person name="Goodwin L."/>
            <person name="Pitluck S."/>
            <person name="Kyrpides N."/>
            <person name="Mavromatis K."/>
            <person name="Ivanova N."/>
            <person name="Mikhailova N."/>
            <person name="Pagani I."/>
            <person name="Chertkov O."/>
            <person name="Detter J.C."/>
            <person name="Han C."/>
            <person name="Tapia R."/>
            <person name="Land M."/>
            <person name="Hauser L."/>
            <person name="Markowitz V."/>
            <person name="Cheng J.-F."/>
            <person name="Hugenholtz P."/>
            <person name="Woyke T."/>
            <person name="Wu D."/>
            <person name="Tindall B."/>
            <person name="Pomrenke H.G."/>
            <person name="Brambilla E."/>
            <person name="Klenk H.-P."/>
            <person name="Eisen J.A."/>
        </authorList>
    </citation>
    <scope>NUCLEOTIDE SEQUENCE [LARGE SCALE GENOMIC DNA]</scope>
    <source>
        <strain evidence="2">DSM 16823 / RW262 / RW262</strain>
    </source>
</reference>
<keyword evidence="2" id="KW-1185">Reference proteome</keyword>
<sequence length="33" mass="3689">MSNRKIRHSGLVLDFILMKPSKLGLSLSAYEAL</sequence>
<dbReference type="KEGG" id="fte:Fluta_2405"/>
<evidence type="ECO:0000313" key="1">
    <source>
        <dbReference type="EMBL" id="AEA44391.1"/>
    </source>
</evidence>
<reference evidence="1 2" key="1">
    <citation type="journal article" date="2011" name="Stand. Genomic Sci.">
        <title>Complete genome sequence of the gliding freshwater bacterium Fluviicola taffensis type strain (RW262).</title>
        <authorList>
            <person name="Woyke T."/>
            <person name="Chertkov O."/>
            <person name="Lapidus A."/>
            <person name="Nolan M."/>
            <person name="Lucas S."/>
            <person name="Del Rio T.G."/>
            <person name="Tice H."/>
            <person name="Cheng J.F."/>
            <person name="Tapia R."/>
            <person name="Han C."/>
            <person name="Goodwin L."/>
            <person name="Pitluck S."/>
            <person name="Liolios K."/>
            <person name="Pagani I."/>
            <person name="Ivanova N."/>
            <person name="Huntemann M."/>
            <person name="Mavromatis K."/>
            <person name="Mikhailova N."/>
            <person name="Pati A."/>
            <person name="Chen A."/>
            <person name="Palaniappan K."/>
            <person name="Land M."/>
            <person name="Hauser L."/>
            <person name="Brambilla E.M."/>
            <person name="Rohde M."/>
            <person name="Mwirichia R."/>
            <person name="Sikorski J."/>
            <person name="Tindall B.J."/>
            <person name="Goker M."/>
            <person name="Bristow J."/>
            <person name="Eisen J.A."/>
            <person name="Markowitz V."/>
            <person name="Hugenholtz P."/>
            <person name="Klenk H.P."/>
            <person name="Kyrpides N.C."/>
        </authorList>
    </citation>
    <scope>NUCLEOTIDE SEQUENCE [LARGE SCALE GENOMIC DNA]</scope>
    <source>
        <strain evidence="2">DSM 16823 / RW262 / RW262</strain>
    </source>
</reference>
<dbReference type="AlphaFoldDB" id="F2ICZ7"/>
<accession>F2ICZ7</accession>
<dbReference type="EMBL" id="CP002542">
    <property type="protein sequence ID" value="AEA44391.1"/>
    <property type="molecule type" value="Genomic_DNA"/>
</dbReference>
<name>F2ICZ7_FLUTR</name>
<protein>
    <submittedName>
        <fullName evidence="1">Uncharacterized protein</fullName>
    </submittedName>
</protein>